<evidence type="ECO:0000313" key="6">
    <source>
        <dbReference type="Proteomes" id="UP001500368"/>
    </source>
</evidence>
<accession>A0ABP9G3D3</accession>
<dbReference type="InterPro" id="IPR046335">
    <property type="entry name" value="LacI/GalR-like_sensor"/>
</dbReference>
<protein>
    <submittedName>
        <fullName evidence="5">LacI family DNA-binding transcriptional regulator</fullName>
    </submittedName>
</protein>
<evidence type="ECO:0000259" key="4">
    <source>
        <dbReference type="PROSITE" id="PS50932"/>
    </source>
</evidence>
<dbReference type="CDD" id="cd01392">
    <property type="entry name" value="HTH_LacI"/>
    <property type="match status" value="1"/>
</dbReference>
<evidence type="ECO:0000256" key="3">
    <source>
        <dbReference type="ARBA" id="ARBA00023163"/>
    </source>
</evidence>
<dbReference type="Proteomes" id="UP001500368">
    <property type="component" value="Unassembled WGS sequence"/>
</dbReference>
<dbReference type="CDD" id="cd06267">
    <property type="entry name" value="PBP1_LacI_sugar_binding-like"/>
    <property type="match status" value="1"/>
</dbReference>
<proteinExistence type="predicted"/>
<dbReference type="Gene3D" id="3.40.50.2300">
    <property type="match status" value="2"/>
</dbReference>
<dbReference type="SMART" id="SM00354">
    <property type="entry name" value="HTH_LACI"/>
    <property type="match status" value="1"/>
</dbReference>
<keyword evidence="3" id="KW-0804">Transcription</keyword>
<organism evidence="5 6">
    <name type="scientific">Nesterenkonia rhizosphaerae</name>
    <dbReference type="NCBI Taxonomy" id="1348272"/>
    <lineage>
        <taxon>Bacteria</taxon>
        <taxon>Bacillati</taxon>
        <taxon>Actinomycetota</taxon>
        <taxon>Actinomycetes</taxon>
        <taxon>Micrococcales</taxon>
        <taxon>Micrococcaceae</taxon>
        <taxon>Nesterenkonia</taxon>
    </lineage>
</organism>
<evidence type="ECO:0000256" key="1">
    <source>
        <dbReference type="ARBA" id="ARBA00023015"/>
    </source>
</evidence>
<dbReference type="GO" id="GO:0003677">
    <property type="term" value="F:DNA binding"/>
    <property type="evidence" value="ECO:0007669"/>
    <property type="project" value="UniProtKB-KW"/>
</dbReference>
<keyword evidence="2 5" id="KW-0238">DNA-binding</keyword>
<dbReference type="InterPro" id="IPR010982">
    <property type="entry name" value="Lambda_DNA-bd_dom_sf"/>
</dbReference>
<dbReference type="RefSeq" id="WP_345478413.1">
    <property type="nucleotide sequence ID" value="NZ_BAABLW010000007.1"/>
</dbReference>
<dbReference type="EMBL" id="BAABLW010000007">
    <property type="protein sequence ID" value="GAA4926652.1"/>
    <property type="molecule type" value="Genomic_DNA"/>
</dbReference>
<keyword evidence="6" id="KW-1185">Reference proteome</keyword>
<dbReference type="Pfam" id="PF00356">
    <property type="entry name" value="LacI"/>
    <property type="match status" value="1"/>
</dbReference>
<dbReference type="PANTHER" id="PTHR30146:SF138">
    <property type="entry name" value="TRANSCRIPTIONAL REGULATORY PROTEIN"/>
    <property type="match status" value="1"/>
</dbReference>
<feature type="domain" description="HTH lacI-type" evidence="4">
    <location>
        <begin position="2"/>
        <end position="56"/>
    </location>
</feature>
<name>A0ABP9G3D3_9MICC</name>
<evidence type="ECO:0000256" key="2">
    <source>
        <dbReference type="ARBA" id="ARBA00023125"/>
    </source>
</evidence>
<dbReference type="PROSITE" id="PS50932">
    <property type="entry name" value="HTH_LACI_2"/>
    <property type="match status" value="1"/>
</dbReference>
<sequence>MVSLDEVARTAGVSSATASRALSGRGQVSAVAREKVLAAAEQLGYVVSSAASSLASGRSRSIGVITPDLHRWFFNTVLTGISDTLTRSGYDLTLYNVTADPQLRREIFRAFLRRRRVDGVIVIALELDDWEAEQLAQLDLPVIIIGGSQRGIPGMAIDDRAVTRLAAEHLLQLGHRRLGYIGGDQAFDVDFHVPTRRREGFNQALEAWDADPDAALVRAADFTIEGGYEAAKQLLGTPGHSLTGIVAASDEMAIGAILAARDLGLGVPQQLSVVGVDGHELGALFTLTTVDQKPADQGRRAAERILRQVDGEHDGQPTLPYELVVRGSSAAPLIGG</sequence>
<dbReference type="PROSITE" id="PS00356">
    <property type="entry name" value="HTH_LACI_1"/>
    <property type="match status" value="1"/>
</dbReference>
<keyword evidence="1" id="KW-0805">Transcription regulation</keyword>
<reference evidence="6" key="1">
    <citation type="journal article" date="2019" name="Int. J. Syst. Evol. Microbiol.">
        <title>The Global Catalogue of Microorganisms (GCM) 10K type strain sequencing project: providing services to taxonomists for standard genome sequencing and annotation.</title>
        <authorList>
            <consortium name="The Broad Institute Genomics Platform"/>
            <consortium name="The Broad Institute Genome Sequencing Center for Infectious Disease"/>
            <person name="Wu L."/>
            <person name="Ma J."/>
        </authorList>
    </citation>
    <scope>NUCLEOTIDE SEQUENCE [LARGE SCALE GENOMIC DNA]</scope>
    <source>
        <strain evidence="6">JCM 19129</strain>
    </source>
</reference>
<dbReference type="InterPro" id="IPR000843">
    <property type="entry name" value="HTH_LacI"/>
</dbReference>
<dbReference type="PANTHER" id="PTHR30146">
    <property type="entry name" value="LACI-RELATED TRANSCRIPTIONAL REPRESSOR"/>
    <property type="match status" value="1"/>
</dbReference>
<dbReference type="InterPro" id="IPR028082">
    <property type="entry name" value="Peripla_BP_I"/>
</dbReference>
<evidence type="ECO:0000313" key="5">
    <source>
        <dbReference type="EMBL" id="GAA4926652.1"/>
    </source>
</evidence>
<dbReference type="SUPFAM" id="SSF47413">
    <property type="entry name" value="lambda repressor-like DNA-binding domains"/>
    <property type="match status" value="1"/>
</dbReference>
<dbReference type="SUPFAM" id="SSF53822">
    <property type="entry name" value="Periplasmic binding protein-like I"/>
    <property type="match status" value="1"/>
</dbReference>
<dbReference type="Pfam" id="PF13377">
    <property type="entry name" value="Peripla_BP_3"/>
    <property type="match status" value="1"/>
</dbReference>
<gene>
    <name evidence="5" type="ORF">GCM10025790_25790</name>
</gene>
<comment type="caution">
    <text evidence="5">The sequence shown here is derived from an EMBL/GenBank/DDBJ whole genome shotgun (WGS) entry which is preliminary data.</text>
</comment>
<dbReference type="Gene3D" id="1.10.260.40">
    <property type="entry name" value="lambda repressor-like DNA-binding domains"/>
    <property type="match status" value="1"/>
</dbReference>